<keyword evidence="7" id="KW-1185">Reference proteome</keyword>
<gene>
    <name evidence="6" type="ORF">E4O86_00340</name>
</gene>
<evidence type="ECO:0000256" key="3">
    <source>
        <dbReference type="ARBA" id="ARBA00022989"/>
    </source>
</evidence>
<dbReference type="NCBIfam" id="NF002586">
    <property type="entry name" value="PRK02237.1"/>
    <property type="match status" value="1"/>
</dbReference>
<evidence type="ECO:0000256" key="1">
    <source>
        <dbReference type="ARBA" id="ARBA00022475"/>
    </source>
</evidence>
<dbReference type="PANTHER" id="PTHR36116">
    <property type="entry name" value="UPF0060 MEMBRANE PROTEIN YNFA"/>
    <property type="match status" value="1"/>
</dbReference>
<evidence type="ECO:0000256" key="2">
    <source>
        <dbReference type="ARBA" id="ARBA00022692"/>
    </source>
</evidence>
<dbReference type="AlphaFoldDB" id="A0A964WRR0"/>
<dbReference type="PANTHER" id="PTHR36116:SF1">
    <property type="entry name" value="UPF0060 MEMBRANE PROTEIN YNFA"/>
    <property type="match status" value="1"/>
</dbReference>
<dbReference type="SUPFAM" id="SSF103481">
    <property type="entry name" value="Multidrug resistance efflux transporter EmrE"/>
    <property type="match status" value="1"/>
</dbReference>
<evidence type="ECO:0000313" key="7">
    <source>
        <dbReference type="Proteomes" id="UP000773614"/>
    </source>
</evidence>
<organism evidence="6 7">
    <name type="scientific">Propylenella binzhouense</name>
    <dbReference type="NCBI Taxonomy" id="2555902"/>
    <lineage>
        <taxon>Bacteria</taxon>
        <taxon>Pseudomonadati</taxon>
        <taxon>Pseudomonadota</taxon>
        <taxon>Alphaproteobacteria</taxon>
        <taxon>Hyphomicrobiales</taxon>
        <taxon>Propylenellaceae</taxon>
        <taxon>Propylenella</taxon>
    </lineage>
</organism>
<dbReference type="InterPro" id="IPR003844">
    <property type="entry name" value="UPF0060"/>
</dbReference>
<dbReference type="RefSeq" id="WP_161138523.1">
    <property type="nucleotide sequence ID" value="NZ_SPKJ01000001.1"/>
</dbReference>
<reference evidence="6" key="1">
    <citation type="submission" date="2019-03" db="EMBL/GenBank/DDBJ databases">
        <title>Afifella sp. nov., isolated from activated sludge.</title>
        <authorList>
            <person name="Li Q."/>
            <person name="Liu Y."/>
        </authorList>
    </citation>
    <scope>NUCLEOTIDE SEQUENCE</scope>
    <source>
        <strain evidence="6">L72</strain>
    </source>
</reference>
<protein>
    <submittedName>
        <fullName evidence="6">YnfA family protein</fullName>
    </submittedName>
</protein>
<feature type="transmembrane region" description="Helical" evidence="5">
    <location>
        <begin position="7"/>
        <end position="28"/>
    </location>
</feature>
<comment type="similarity">
    <text evidence="5">Belongs to the UPF0060 family.</text>
</comment>
<dbReference type="OrthoDB" id="123240at2"/>
<keyword evidence="3 5" id="KW-1133">Transmembrane helix</keyword>
<sequence>MTAIPTFAIYAAAALAEIAGCFAVWAWLRLGASALWLLPGLVSLFSFAWLLTLAPSDFAGRAFAAYGGVYIAASLVWLWAVEGQRPHTWDAAGAALCLLGAGIILLAPRAA</sequence>
<dbReference type="Proteomes" id="UP000773614">
    <property type="component" value="Unassembled WGS sequence"/>
</dbReference>
<keyword evidence="4 5" id="KW-0472">Membrane</keyword>
<comment type="caution">
    <text evidence="6">The sequence shown here is derived from an EMBL/GenBank/DDBJ whole genome shotgun (WGS) entry which is preliminary data.</text>
</comment>
<feature type="transmembrane region" description="Helical" evidence="5">
    <location>
        <begin position="34"/>
        <end position="51"/>
    </location>
</feature>
<keyword evidence="2 5" id="KW-0812">Transmembrane</keyword>
<evidence type="ECO:0000256" key="4">
    <source>
        <dbReference type="ARBA" id="ARBA00023136"/>
    </source>
</evidence>
<dbReference type="GO" id="GO:0005886">
    <property type="term" value="C:plasma membrane"/>
    <property type="evidence" value="ECO:0007669"/>
    <property type="project" value="UniProtKB-SubCell"/>
</dbReference>
<evidence type="ECO:0000313" key="6">
    <source>
        <dbReference type="EMBL" id="MYZ46174.1"/>
    </source>
</evidence>
<proteinExistence type="inferred from homology"/>
<evidence type="ECO:0000256" key="5">
    <source>
        <dbReference type="HAMAP-Rule" id="MF_00010"/>
    </source>
</evidence>
<keyword evidence="1 5" id="KW-1003">Cell membrane</keyword>
<dbReference type="HAMAP" id="MF_00010">
    <property type="entry name" value="UPF0060"/>
    <property type="match status" value="1"/>
</dbReference>
<feature type="transmembrane region" description="Helical" evidence="5">
    <location>
        <begin position="63"/>
        <end position="81"/>
    </location>
</feature>
<dbReference type="InterPro" id="IPR037185">
    <property type="entry name" value="EmrE-like"/>
</dbReference>
<feature type="transmembrane region" description="Helical" evidence="5">
    <location>
        <begin position="87"/>
        <end position="107"/>
    </location>
</feature>
<comment type="subcellular location">
    <subcellularLocation>
        <location evidence="5">Cell membrane</location>
        <topology evidence="5">Multi-pass membrane protein</topology>
    </subcellularLocation>
</comment>
<dbReference type="Pfam" id="PF02694">
    <property type="entry name" value="UPF0060"/>
    <property type="match status" value="1"/>
</dbReference>
<name>A0A964WRR0_9HYPH</name>
<accession>A0A964WRR0</accession>
<dbReference type="EMBL" id="SPKJ01000001">
    <property type="protein sequence ID" value="MYZ46174.1"/>
    <property type="molecule type" value="Genomic_DNA"/>
</dbReference>